<keyword evidence="3 7" id="KW-0732">Signal</keyword>
<dbReference type="Gene3D" id="3.40.1420.10">
    <property type="entry name" value="Inhibitor of vertebrate lysozyme"/>
    <property type="match status" value="1"/>
</dbReference>
<dbReference type="NCBIfam" id="NF007443">
    <property type="entry name" value="PRK09993.1"/>
    <property type="match status" value="1"/>
</dbReference>
<dbReference type="Pfam" id="PF08816">
    <property type="entry name" value="Ivy"/>
    <property type="match status" value="1"/>
</dbReference>
<evidence type="ECO:0000256" key="7">
    <source>
        <dbReference type="SAM" id="SignalP"/>
    </source>
</evidence>
<evidence type="ECO:0000256" key="6">
    <source>
        <dbReference type="PIRSR" id="PIRSR009103-2"/>
    </source>
</evidence>
<comment type="caution">
    <text evidence="8">The sequence shown here is derived from an EMBL/GenBank/DDBJ whole genome shotgun (WGS) entry which is preliminary data.</text>
</comment>
<accession>A0A750H848</accession>
<sequence length="150" mass="16389">MVRLITAVLSLLAATAVLAQNEITVRALAVDSATGNKFHEWAKEHNLPEWVMEGGTGSPSRQVTIDNKSFQVMSACKPHACAKEQIAMLYLPEQRKISGVFSTQTETGDNQTLIWLNSDNENEISLDGKAVLFTALSGSLENHTASFNLR</sequence>
<dbReference type="InterPro" id="IPR014453">
    <property type="entry name" value="Inhibitor_vertebrate_lysozyme"/>
</dbReference>
<evidence type="ECO:0000256" key="1">
    <source>
        <dbReference type="ARBA" id="ARBA00004418"/>
    </source>
</evidence>
<dbReference type="AlphaFoldDB" id="A0A750H848"/>
<feature type="chain" id="PRO_5028481357" evidence="7">
    <location>
        <begin position="20"/>
        <end position="150"/>
    </location>
</feature>
<evidence type="ECO:0000313" key="8">
    <source>
        <dbReference type="EMBL" id="HAF6252675.1"/>
    </source>
</evidence>
<gene>
    <name evidence="8" type="ORF">G9E63_004352</name>
</gene>
<dbReference type="InterPro" id="IPR036501">
    <property type="entry name" value="Inhibitor_vert_lysozyme_sf"/>
</dbReference>
<feature type="signal peptide" evidence="7">
    <location>
        <begin position="1"/>
        <end position="19"/>
    </location>
</feature>
<keyword evidence="6" id="KW-1015">Disulfide bond</keyword>
<dbReference type="PIRSF" id="PIRSF009103">
    <property type="entry name" value="Ivy"/>
    <property type="match status" value="1"/>
</dbReference>
<proteinExistence type="inferred from homology"/>
<dbReference type="SUPFAM" id="SSF89872">
    <property type="entry name" value="Inhibitor of vertebrate lysozyme, Ivy"/>
    <property type="match status" value="1"/>
</dbReference>
<feature type="disulfide bond" evidence="6">
    <location>
        <begin position="76"/>
        <end position="81"/>
    </location>
</feature>
<evidence type="ECO:0000256" key="2">
    <source>
        <dbReference type="ARBA" id="ARBA00009724"/>
    </source>
</evidence>
<protein>
    <submittedName>
        <fullName evidence="8">C-lysozyme inhibitor</fullName>
    </submittedName>
</protein>
<evidence type="ECO:0000256" key="3">
    <source>
        <dbReference type="ARBA" id="ARBA00022729"/>
    </source>
</evidence>
<organism evidence="8">
    <name type="scientific">Salmonella enterica</name>
    <name type="common">Salmonella choleraesuis</name>
    <dbReference type="NCBI Taxonomy" id="28901"/>
    <lineage>
        <taxon>Bacteria</taxon>
        <taxon>Pseudomonadati</taxon>
        <taxon>Pseudomonadota</taxon>
        <taxon>Gammaproteobacteria</taxon>
        <taxon>Enterobacterales</taxon>
        <taxon>Enterobacteriaceae</taxon>
        <taxon>Salmonella</taxon>
    </lineage>
</organism>
<comment type="subcellular location">
    <subcellularLocation>
        <location evidence="1">Periplasm</location>
    </subcellularLocation>
</comment>
<feature type="site" description="Important for lysozyme inhibition" evidence="5">
    <location>
        <position position="79"/>
    </location>
</feature>
<dbReference type="EMBL" id="DAAVPT010000017">
    <property type="protein sequence ID" value="HAF6252675.1"/>
    <property type="molecule type" value="Genomic_DNA"/>
</dbReference>
<reference evidence="8" key="2">
    <citation type="submission" date="2020-02" db="EMBL/GenBank/DDBJ databases">
        <authorList>
            <consortium name="NCBI Pathogen Detection Project"/>
        </authorList>
    </citation>
    <scope>NUCLEOTIDE SEQUENCE</scope>
    <source>
        <strain evidence="8">MA.GA5714TB</strain>
    </source>
</reference>
<evidence type="ECO:0000256" key="5">
    <source>
        <dbReference type="PIRSR" id="PIRSR009103-1"/>
    </source>
</evidence>
<evidence type="ECO:0000256" key="4">
    <source>
        <dbReference type="ARBA" id="ARBA00022764"/>
    </source>
</evidence>
<keyword evidence="4" id="KW-0574">Periplasm</keyword>
<comment type="similarity">
    <text evidence="2">Belongs to the ivy family.</text>
</comment>
<dbReference type="GO" id="GO:0042597">
    <property type="term" value="C:periplasmic space"/>
    <property type="evidence" value="ECO:0007669"/>
    <property type="project" value="UniProtKB-SubCell"/>
</dbReference>
<reference evidence="8" key="1">
    <citation type="journal article" date="2018" name="Genome Biol.">
        <title>SKESA: strategic k-mer extension for scrupulous assemblies.</title>
        <authorList>
            <person name="Souvorov A."/>
            <person name="Agarwala R."/>
            <person name="Lipman D.J."/>
        </authorList>
    </citation>
    <scope>NUCLEOTIDE SEQUENCE</scope>
    <source>
        <strain evidence="8">MA.GA5714TB</strain>
    </source>
</reference>
<name>A0A750H848_SALER</name>